<comment type="caution">
    <text evidence="2">The sequence shown here is derived from an EMBL/GenBank/DDBJ whole genome shotgun (WGS) entry which is preliminary data.</text>
</comment>
<dbReference type="Proteomes" id="UP000195321">
    <property type="component" value="Unassembled WGS sequence"/>
</dbReference>
<accession>A0A1Y3MDF3</accession>
<dbReference type="EMBL" id="MWPX01000012">
    <property type="protein sequence ID" value="OUM48498.1"/>
    <property type="molecule type" value="Genomic_DNA"/>
</dbReference>
<proteinExistence type="predicted"/>
<feature type="transmembrane region" description="Helical" evidence="1">
    <location>
        <begin position="12"/>
        <end position="32"/>
    </location>
</feature>
<evidence type="ECO:0000313" key="2">
    <source>
        <dbReference type="EMBL" id="OUM48498.1"/>
    </source>
</evidence>
<sequence>MWKTLVSYLPDWKVFVQTFIVFVVPYVTSRVFSWIRTLEKE</sequence>
<gene>
    <name evidence="2" type="ORF">BW425_12600</name>
</gene>
<name>A0A1Y3MDF3_9BACI</name>
<keyword evidence="1" id="KW-0472">Membrane</keyword>
<dbReference type="AlphaFoldDB" id="A0A1Y3MDF3"/>
<keyword evidence="1" id="KW-0812">Transmembrane</keyword>
<evidence type="ECO:0000313" key="3">
    <source>
        <dbReference type="Proteomes" id="UP000195321"/>
    </source>
</evidence>
<protein>
    <submittedName>
        <fullName evidence="2">Uncharacterized protein</fullName>
    </submittedName>
</protein>
<reference evidence="2 3" key="1">
    <citation type="submission" date="2017-02" db="EMBL/GenBank/DDBJ databases">
        <title>Bacillus pseudomycoides isolate FSL K6-0042.</title>
        <authorList>
            <person name="Kovac J."/>
        </authorList>
    </citation>
    <scope>NUCLEOTIDE SEQUENCE [LARGE SCALE GENOMIC DNA]</scope>
    <source>
        <strain evidence="2 3">FSL K6-0042</strain>
    </source>
</reference>
<keyword evidence="1" id="KW-1133">Transmembrane helix</keyword>
<evidence type="ECO:0000256" key="1">
    <source>
        <dbReference type="SAM" id="Phobius"/>
    </source>
</evidence>
<organism evidence="2 3">
    <name type="scientific">Bacillus pseudomycoides</name>
    <dbReference type="NCBI Taxonomy" id="64104"/>
    <lineage>
        <taxon>Bacteria</taxon>
        <taxon>Bacillati</taxon>
        <taxon>Bacillota</taxon>
        <taxon>Bacilli</taxon>
        <taxon>Bacillales</taxon>
        <taxon>Bacillaceae</taxon>
        <taxon>Bacillus</taxon>
        <taxon>Bacillus cereus group</taxon>
    </lineage>
</organism>